<feature type="region of interest" description="Disordered" evidence="1">
    <location>
        <begin position="285"/>
        <end position="346"/>
    </location>
</feature>
<comment type="caution">
    <text evidence="3">The sequence shown here is derived from an EMBL/GenBank/DDBJ whole genome shotgun (WGS) entry which is preliminary data.</text>
</comment>
<feature type="compositionally biased region" description="Polar residues" evidence="1">
    <location>
        <begin position="316"/>
        <end position="325"/>
    </location>
</feature>
<evidence type="ECO:0000256" key="1">
    <source>
        <dbReference type="SAM" id="MobiDB-lite"/>
    </source>
</evidence>
<protein>
    <recommendedName>
        <fullName evidence="2">Anticodon-binding domain-containing protein</fullName>
    </recommendedName>
</protein>
<sequence length="427" mass="48255">MSSWVKVTRDQPQKPAAGKKKPSWIPRLLDINPYKPSQKASFSEQYSRDLEEQNSFEELFGKKHNFTSGTEEYCERYQYSQNSTQYNSDDRREKLYLKFYQQIQDEYHKERPSDCVIVAISKDQMEYATAIGHRLQDHGLVVEMIYLTSESGLTRALQEVKNDGSPFCILVEQSNVALSSCTAIILHDSIKIHRNMPMEDALALIVKAFGKIFGEREQQERNEISHKAADLADDYLERALYQSYNVPLDIRHLLFLLSDGKYLYSEELNAISDYLKTRITELEGYEEADTTEQPNTAYESTKSLLEKPPPLLPTPARNSYISQPKPSLLGDRPSSGGLLPTPGFKKTDHTEDGVSAVYEANIPAVGSPDALAKPPPLLPTPGRSPLMAMGKPPLLRDRSSTGLLPTPGWLFNFCLKSLFTLHVRLSL</sequence>
<keyword evidence="4" id="KW-1185">Reference proteome</keyword>
<dbReference type="EMBL" id="WNTK01000012">
    <property type="protein sequence ID" value="KAG9475190.1"/>
    <property type="molecule type" value="Genomic_DNA"/>
</dbReference>
<evidence type="ECO:0000313" key="4">
    <source>
        <dbReference type="Proteomes" id="UP000770717"/>
    </source>
</evidence>
<gene>
    <name evidence="3" type="ORF">GDO78_003575</name>
</gene>
<dbReference type="OrthoDB" id="10044938at2759"/>
<evidence type="ECO:0000313" key="3">
    <source>
        <dbReference type="EMBL" id="KAG9475190.1"/>
    </source>
</evidence>
<organism evidence="3 4">
    <name type="scientific">Eleutherodactylus coqui</name>
    <name type="common">Puerto Rican coqui</name>
    <dbReference type="NCBI Taxonomy" id="57060"/>
    <lineage>
        <taxon>Eukaryota</taxon>
        <taxon>Metazoa</taxon>
        <taxon>Chordata</taxon>
        <taxon>Craniata</taxon>
        <taxon>Vertebrata</taxon>
        <taxon>Euteleostomi</taxon>
        <taxon>Amphibia</taxon>
        <taxon>Batrachia</taxon>
        <taxon>Anura</taxon>
        <taxon>Neobatrachia</taxon>
        <taxon>Hyloidea</taxon>
        <taxon>Eleutherodactylidae</taxon>
        <taxon>Eleutherodactylinae</taxon>
        <taxon>Eleutherodactylus</taxon>
        <taxon>Eleutherodactylus</taxon>
    </lineage>
</organism>
<proteinExistence type="predicted"/>
<feature type="region of interest" description="Disordered" evidence="1">
    <location>
        <begin position="1"/>
        <end position="23"/>
    </location>
</feature>
<dbReference type="InterPro" id="IPR004154">
    <property type="entry name" value="Anticodon-bd"/>
</dbReference>
<reference evidence="3" key="1">
    <citation type="thesis" date="2020" institute="ProQuest LLC" country="789 East Eisenhower Parkway, Ann Arbor, MI, USA">
        <title>Comparative Genomics and Chromosome Evolution.</title>
        <authorList>
            <person name="Mudd A.B."/>
        </authorList>
    </citation>
    <scope>NUCLEOTIDE SEQUENCE</scope>
    <source>
        <strain evidence="3">HN-11 Male</strain>
        <tissue evidence="3">Kidney and liver</tissue>
    </source>
</reference>
<dbReference type="InterPro" id="IPR052600">
    <property type="entry name" value="Nuc_rcpt_coact/corep"/>
</dbReference>
<dbReference type="Proteomes" id="UP000770717">
    <property type="component" value="Unassembled WGS sequence"/>
</dbReference>
<evidence type="ECO:0000259" key="2">
    <source>
        <dbReference type="Pfam" id="PF03129"/>
    </source>
</evidence>
<dbReference type="SUPFAM" id="SSF52954">
    <property type="entry name" value="Class II aaRS ABD-related"/>
    <property type="match status" value="1"/>
</dbReference>
<feature type="domain" description="Anticodon-binding" evidence="2">
    <location>
        <begin position="114"/>
        <end position="204"/>
    </location>
</feature>
<accession>A0A8J6K1A9</accession>
<dbReference type="Gene3D" id="3.40.50.800">
    <property type="entry name" value="Anticodon-binding domain"/>
    <property type="match status" value="1"/>
</dbReference>
<dbReference type="InterPro" id="IPR036621">
    <property type="entry name" value="Anticodon-bd_dom_sf"/>
</dbReference>
<name>A0A8J6K1A9_ELECQ</name>
<dbReference type="PANTHER" id="PTHR23295">
    <property type="entry name" value="NUCLEAR RECEPTOR COACTIVATOR 5-RELATED"/>
    <property type="match status" value="1"/>
</dbReference>
<dbReference type="AlphaFoldDB" id="A0A8J6K1A9"/>
<dbReference type="Pfam" id="PF03129">
    <property type="entry name" value="HGTP_anticodon"/>
    <property type="match status" value="1"/>
</dbReference>
<dbReference type="PANTHER" id="PTHR23295:SF5">
    <property type="entry name" value="SI:CH211-216L23.2"/>
    <property type="match status" value="1"/>
</dbReference>